<keyword evidence="2" id="KW-1133">Transmembrane helix</keyword>
<organism evidence="3 4">
    <name type="scientific">Rangifer tarandus platyrhynchus</name>
    <name type="common">Svalbard reindeer</name>
    <dbReference type="NCBI Taxonomy" id="3082113"/>
    <lineage>
        <taxon>Eukaryota</taxon>
        <taxon>Metazoa</taxon>
        <taxon>Chordata</taxon>
        <taxon>Craniata</taxon>
        <taxon>Vertebrata</taxon>
        <taxon>Euteleostomi</taxon>
        <taxon>Mammalia</taxon>
        <taxon>Eutheria</taxon>
        <taxon>Laurasiatheria</taxon>
        <taxon>Artiodactyla</taxon>
        <taxon>Ruminantia</taxon>
        <taxon>Pecora</taxon>
        <taxon>Cervidae</taxon>
        <taxon>Odocoileinae</taxon>
        <taxon>Rangifer</taxon>
    </lineage>
</organism>
<evidence type="ECO:0000313" key="4">
    <source>
        <dbReference type="Proteomes" id="UP001176941"/>
    </source>
</evidence>
<keyword evidence="4" id="KW-1185">Reference proteome</keyword>
<dbReference type="Proteomes" id="UP001176941">
    <property type="component" value="Unassembled WGS sequence"/>
</dbReference>
<feature type="compositionally biased region" description="Low complexity" evidence="1">
    <location>
        <begin position="553"/>
        <end position="571"/>
    </location>
</feature>
<accession>A0ABN8XJ38</accession>
<comment type="caution">
    <text evidence="3">The sequence shown here is derived from an EMBL/GenBank/DDBJ whole genome shotgun (WGS) entry which is preliminary data.</text>
</comment>
<keyword evidence="2" id="KW-0472">Membrane</keyword>
<keyword evidence="2" id="KW-0812">Transmembrane</keyword>
<feature type="region of interest" description="Disordered" evidence="1">
    <location>
        <begin position="275"/>
        <end position="366"/>
    </location>
</feature>
<feature type="transmembrane region" description="Helical" evidence="2">
    <location>
        <begin position="110"/>
        <end position="129"/>
    </location>
</feature>
<feature type="region of interest" description="Disordered" evidence="1">
    <location>
        <begin position="197"/>
        <end position="246"/>
    </location>
</feature>
<proteinExistence type="predicted"/>
<gene>
    <name evidence="3" type="ORF">MRATA1EN1_LOCUS30915</name>
</gene>
<feature type="compositionally biased region" description="Basic residues" evidence="1">
    <location>
        <begin position="275"/>
        <end position="290"/>
    </location>
</feature>
<protein>
    <submittedName>
        <fullName evidence="3">Uncharacterized protein</fullName>
    </submittedName>
</protein>
<reference evidence="3" key="1">
    <citation type="submission" date="2023-04" db="EMBL/GenBank/DDBJ databases">
        <authorList>
            <consortium name="ELIXIR-Norway"/>
        </authorList>
    </citation>
    <scope>NUCLEOTIDE SEQUENCE [LARGE SCALE GENOMIC DNA]</scope>
</reference>
<evidence type="ECO:0000256" key="1">
    <source>
        <dbReference type="SAM" id="MobiDB-lite"/>
    </source>
</evidence>
<feature type="region of interest" description="Disordered" evidence="1">
    <location>
        <begin position="553"/>
        <end position="578"/>
    </location>
</feature>
<evidence type="ECO:0000256" key="2">
    <source>
        <dbReference type="SAM" id="Phobius"/>
    </source>
</evidence>
<dbReference type="EMBL" id="CATKSN020000218">
    <property type="protein sequence ID" value="CAI9149297.1"/>
    <property type="molecule type" value="Genomic_DNA"/>
</dbReference>
<sequence>MRHQLFTCKLNATQFTRTPGRRAADKKVTAEKGVTLESNNTGELIKQATVGQTVNAKARNNSCSSSMNSRRYSCSDVNSACTVIRGSSCSNRSAMSTFPRTIKSRSADSLRYRTLLLLLLVFLSVYPLLLPVLPPPAVPLALLPRAALLQFAEALRLYNFTAVDHNGKCMSSSVAAHNLSPCLHPPLHQQQLRVQEKIEQRGPQRQQQQDHQGDHWRQSVSLQHRSEGRPLARGLQQQQEQQEQMPGNRFLSDQALPALGGASARAHCPKGVLLRQRRRFTNRSSRKRRSTYTVSHWRLMGSSGMNSSERRSNRKNLRRSSCNSSRNHDSSCGYQRDSKKFGSQECFSSSSNPRSRKKKTSTSTGFQEGCLLGSDGHSSGGSSHACDSQLFRITCIFLRLRAWYDAGVACNSVESAVASTSAPHVQTPRDAHRPPAFSMSYPRPRPAYFRDATAATKYFLAVSPASLRLPAAGVTELCCQEHSSYRSSVRSTNRGCDRRTHTGLSSCCGYICSSVDSKKCGELNTRRGGTITSSGRSSTFSSTRSSRRSCISVTCSGSNNSSSSATSNSAGEIHSSSARRRIQGICHKQKRLQSELPLNSKYANILGATRSRVLASSARYSDEVAAAKLAAVEDAFLSVVRAARDWLLLPLQDLLMWALKGLRQEHVAALRRTRRTCTRVLPVYLLPQKKQRQQQQPRVQRVGLLRWMLLQQVINALRGSSFKRQ</sequence>
<evidence type="ECO:0000313" key="3">
    <source>
        <dbReference type="EMBL" id="CAI9149297.1"/>
    </source>
</evidence>
<name>A0ABN8XJ38_RANTA</name>